<evidence type="ECO:0000256" key="7">
    <source>
        <dbReference type="ARBA" id="ARBA00023010"/>
    </source>
</evidence>
<dbReference type="GO" id="GO:0008320">
    <property type="term" value="F:protein transmembrane transporter activity"/>
    <property type="evidence" value="ECO:0007669"/>
    <property type="project" value="UniProtKB-UniRule"/>
</dbReference>
<name>A0A7W8G1V5_9GAMM</name>
<dbReference type="GO" id="GO:0005886">
    <property type="term" value="C:plasma membrane"/>
    <property type="evidence" value="ECO:0007669"/>
    <property type="project" value="UniProtKB-UniRule"/>
</dbReference>
<dbReference type="AlphaFoldDB" id="A0A7W8G1V5"/>
<feature type="transmembrane region" description="Helical" evidence="9">
    <location>
        <begin position="95"/>
        <end position="115"/>
    </location>
</feature>
<dbReference type="PROSITE" id="PS01067">
    <property type="entry name" value="SECE_SEC61G"/>
    <property type="match status" value="1"/>
</dbReference>
<comment type="subunit">
    <text evidence="9">Component of the Sec protein translocase complex. Heterotrimer consisting of SecY, SecE and SecG subunits. The heterotrimers can form oligomers, although 1 heterotrimer is thought to be able to translocate proteins. Interacts with the ribosome. Interacts with SecDF, and other proteins may be involved. Interacts with SecA.</text>
</comment>
<proteinExistence type="inferred from homology"/>
<organism evidence="10 11">
    <name type="scientific">Chiayiivirga flava</name>
    <dbReference type="NCBI Taxonomy" id="659595"/>
    <lineage>
        <taxon>Bacteria</taxon>
        <taxon>Pseudomonadati</taxon>
        <taxon>Pseudomonadota</taxon>
        <taxon>Gammaproteobacteria</taxon>
        <taxon>Lysobacterales</taxon>
        <taxon>Lysobacteraceae</taxon>
        <taxon>Chiayiivirga</taxon>
    </lineage>
</organism>
<dbReference type="RefSeq" id="WP_183962450.1">
    <property type="nucleotide sequence ID" value="NZ_JACHHP010000009.1"/>
</dbReference>
<dbReference type="NCBIfam" id="TIGR00964">
    <property type="entry name" value="secE_bact"/>
    <property type="match status" value="1"/>
</dbReference>
<dbReference type="EMBL" id="JACHHP010000009">
    <property type="protein sequence ID" value="MBB5209799.1"/>
    <property type="molecule type" value="Genomic_DNA"/>
</dbReference>
<evidence type="ECO:0000256" key="1">
    <source>
        <dbReference type="ARBA" id="ARBA00004370"/>
    </source>
</evidence>
<evidence type="ECO:0000256" key="5">
    <source>
        <dbReference type="ARBA" id="ARBA00022927"/>
    </source>
</evidence>
<dbReference type="GO" id="GO:0006605">
    <property type="term" value="P:protein targeting"/>
    <property type="evidence" value="ECO:0007669"/>
    <property type="project" value="UniProtKB-UniRule"/>
</dbReference>
<feature type="transmembrane region" description="Helical" evidence="9">
    <location>
        <begin position="43"/>
        <end position="62"/>
    </location>
</feature>
<dbReference type="PANTHER" id="PTHR33910">
    <property type="entry name" value="PROTEIN TRANSLOCASE SUBUNIT SECE"/>
    <property type="match status" value="1"/>
</dbReference>
<evidence type="ECO:0000256" key="9">
    <source>
        <dbReference type="HAMAP-Rule" id="MF_00422"/>
    </source>
</evidence>
<dbReference type="Pfam" id="PF00584">
    <property type="entry name" value="SecE"/>
    <property type="match status" value="1"/>
</dbReference>
<protein>
    <recommendedName>
        <fullName evidence="9">Protein translocase subunit SecE</fullName>
    </recommendedName>
</protein>
<dbReference type="InterPro" id="IPR001901">
    <property type="entry name" value="Translocase_SecE/Sec61-g"/>
</dbReference>
<dbReference type="GO" id="GO:0043952">
    <property type="term" value="P:protein transport by the Sec complex"/>
    <property type="evidence" value="ECO:0007669"/>
    <property type="project" value="UniProtKB-UniRule"/>
</dbReference>
<feature type="transmembrane region" description="Helical" evidence="9">
    <location>
        <begin position="16"/>
        <end position="37"/>
    </location>
</feature>
<comment type="caution">
    <text evidence="10">The sequence shown here is derived from an EMBL/GenBank/DDBJ whole genome shotgun (WGS) entry which is preliminary data.</text>
</comment>
<evidence type="ECO:0000256" key="2">
    <source>
        <dbReference type="ARBA" id="ARBA00022448"/>
    </source>
</evidence>
<keyword evidence="11" id="KW-1185">Reference proteome</keyword>
<dbReference type="HAMAP" id="MF_00422">
    <property type="entry name" value="SecE"/>
    <property type="match status" value="1"/>
</dbReference>
<dbReference type="PANTHER" id="PTHR33910:SF1">
    <property type="entry name" value="PROTEIN TRANSLOCASE SUBUNIT SECE"/>
    <property type="match status" value="1"/>
</dbReference>
<reference evidence="10 11" key="1">
    <citation type="submission" date="2020-08" db="EMBL/GenBank/DDBJ databases">
        <title>Genomic Encyclopedia of Type Strains, Phase IV (KMG-IV): sequencing the most valuable type-strain genomes for metagenomic binning, comparative biology and taxonomic classification.</title>
        <authorList>
            <person name="Goeker M."/>
        </authorList>
    </citation>
    <scope>NUCLEOTIDE SEQUENCE [LARGE SCALE GENOMIC DNA]</scope>
    <source>
        <strain evidence="10 11">DSM 24163</strain>
    </source>
</reference>
<comment type="similarity">
    <text evidence="9">Belongs to the SecE/SEC61-gamma family.</text>
</comment>
<evidence type="ECO:0000256" key="8">
    <source>
        <dbReference type="ARBA" id="ARBA00023136"/>
    </source>
</evidence>
<dbReference type="Proteomes" id="UP000521199">
    <property type="component" value="Unassembled WGS sequence"/>
</dbReference>
<dbReference type="GO" id="GO:0009306">
    <property type="term" value="P:protein secretion"/>
    <property type="evidence" value="ECO:0007669"/>
    <property type="project" value="UniProtKB-UniRule"/>
</dbReference>
<keyword evidence="3 9" id="KW-1003">Cell membrane</keyword>
<evidence type="ECO:0000256" key="4">
    <source>
        <dbReference type="ARBA" id="ARBA00022692"/>
    </source>
</evidence>
<evidence type="ECO:0000313" key="10">
    <source>
        <dbReference type="EMBL" id="MBB5209799.1"/>
    </source>
</evidence>
<evidence type="ECO:0000256" key="6">
    <source>
        <dbReference type="ARBA" id="ARBA00022989"/>
    </source>
</evidence>
<dbReference type="InterPro" id="IPR005807">
    <property type="entry name" value="SecE_bac"/>
</dbReference>
<keyword evidence="2 9" id="KW-0813">Transport</keyword>
<keyword evidence="8 9" id="KW-0472">Membrane</keyword>
<sequence>MNAKVENNSPSAAADIAKYVLAVLLVIAGIVGFYWFADWATPLRALLPLAGVIAGAAVFATTPRGRATIDYMGEARFELRKVIWPTRQETIRTTVVILIVVVLVSILLGIMDFFLSGGVRLLLRI</sequence>
<keyword evidence="7 9" id="KW-0811">Translocation</keyword>
<dbReference type="PRINTS" id="PR01650">
    <property type="entry name" value="SECETRNLCASE"/>
</dbReference>
<comment type="caution">
    <text evidence="9">Lacks conserved residue(s) required for the propagation of feature annotation.</text>
</comment>
<keyword evidence="5 9" id="KW-0653">Protein transport</keyword>
<evidence type="ECO:0000256" key="3">
    <source>
        <dbReference type="ARBA" id="ARBA00022475"/>
    </source>
</evidence>
<dbReference type="GO" id="GO:0065002">
    <property type="term" value="P:intracellular protein transmembrane transport"/>
    <property type="evidence" value="ECO:0007669"/>
    <property type="project" value="UniProtKB-UniRule"/>
</dbReference>
<gene>
    <name evidence="9" type="primary">secE</name>
    <name evidence="10" type="ORF">HNQ52_003372</name>
</gene>
<comment type="function">
    <text evidence="9">Essential subunit of the Sec protein translocation channel SecYEG. Clamps together the 2 halves of SecY. May contact the channel plug during translocation.</text>
</comment>
<dbReference type="InterPro" id="IPR038379">
    <property type="entry name" value="SecE_sf"/>
</dbReference>
<accession>A0A7W8G1V5</accession>
<keyword evidence="4 9" id="KW-0812">Transmembrane</keyword>
<evidence type="ECO:0000313" key="11">
    <source>
        <dbReference type="Proteomes" id="UP000521199"/>
    </source>
</evidence>
<keyword evidence="6 9" id="KW-1133">Transmembrane helix</keyword>
<dbReference type="Gene3D" id="1.20.5.1030">
    <property type="entry name" value="Preprotein translocase secy subunit"/>
    <property type="match status" value="1"/>
</dbReference>
<comment type="subcellular location">
    <subcellularLocation>
        <location evidence="1">Membrane</location>
    </subcellularLocation>
</comment>